<accession>A0A5C3DZZ4</accession>
<proteinExistence type="predicted"/>
<keyword evidence="4" id="KW-1185">Reference proteome</keyword>
<dbReference type="Proteomes" id="UP000324022">
    <property type="component" value="Unassembled WGS sequence"/>
</dbReference>
<evidence type="ECO:0000256" key="2">
    <source>
        <dbReference type="SAM" id="Phobius"/>
    </source>
</evidence>
<organism evidence="3 4">
    <name type="scientific">Ustilago trichophora</name>
    <dbReference type="NCBI Taxonomy" id="86804"/>
    <lineage>
        <taxon>Eukaryota</taxon>
        <taxon>Fungi</taxon>
        <taxon>Dikarya</taxon>
        <taxon>Basidiomycota</taxon>
        <taxon>Ustilaginomycotina</taxon>
        <taxon>Ustilaginomycetes</taxon>
        <taxon>Ustilaginales</taxon>
        <taxon>Ustilaginaceae</taxon>
        <taxon>Ustilago</taxon>
    </lineage>
</organism>
<dbReference type="AlphaFoldDB" id="A0A5C3DZZ4"/>
<reference evidence="3 4" key="1">
    <citation type="submission" date="2018-03" db="EMBL/GenBank/DDBJ databases">
        <authorList>
            <person name="Guldener U."/>
        </authorList>
    </citation>
    <scope>NUCLEOTIDE SEQUENCE [LARGE SCALE GENOMIC DNA]</scope>
    <source>
        <strain evidence="3 4">NBRC100155</strain>
    </source>
</reference>
<evidence type="ECO:0000313" key="3">
    <source>
        <dbReference type="EMBL" id="SPO22871.1"/>
    </source>
</evidence>
<sequence length="107" mass="11774">MTGEAFVVLFLVLSLILLGYYFGPHRCKAAVKDSVYLKAAVKDAVLEIKGPKDSVYLKAAVKDAVLEIKGPIDDAWYSDVARMRAKRWSEPSSSRGTQADAVPKRSQ</sequence>
<protein>
    <submittedName>
        <fullName evidence="3">Uncharacterized protein</fullName>
    </submittedName>
</protein>
<keyword evidence="2" id="KW-0472">Membrane</keyword>
<gene>
    <name evidence="3" type="ORF">UTRI_01549</name>
</gene>
<feature type="region of interest" description="Disordered" evidence="1">
    <location>
        <begin position="86"/>
        <end position="107"/>
    </location>
</feature>
<evidence type="ECO:0000313" key="4">
    <source>
        <dbReference type="Proteomes" id="UP000324022"/>
    </source>
</evidence>
<feature type="transmembrane region" description="Helical" evidence="2">
    <location>
        <begin position="6"/>
        <end position="23"/>
    </location>
</feature>
<evidence type="ECO:0000256" key="1">
    <source>
        <dbReference type="SAM" id="MobiDB-lite"/>
    </source>
</evidence>
<dbReference type="EMBL" id="OOIN01000004">
    <property type="protein sequence ID" value="SPO22871.1"/>
    <property type="molecule type" value="Genomic_DNA"/>
</dbReference>
<keyword evidence="2" id="KW-0812">Transmembrane</keyword>
<name>A0A5C3DZZ4_9BASI</name>
<keyword evidence="2" id="KW-1133">Transmembrane helix</keyword>